<dbReference type="Gene3D" id="3.30.160.60">
    <property type="entry name" value="Classic Zinc Finger"/>
    <property type="match status" value="2"/>
</dbReference>
<dbReference type="Proteomes" id="UP000193648">
    <property type="component" value="Unassembled WGS sequence"/>
</dbReference>
<feature type="compositionally biased region" description="Basic and acidic residues" evidence="6">
    <location>
        <begin position="129"/>
        <end position="141"/>
    </location>
</feature>
<feature type="compositionally biased region" description="Low complexity" evidence="6">
    <location>
        <begin position="1"/>
        <end position="18"/>
    </location>
</feature>
<evidence type="ECO:0000256" key="1">
    <source>
        <dbReference type="ARBA" id="ARBA00022723"/>
    </source>
</evidence>
<feature type="compositionally biased region" description="Low complexity" evidence="6">
    <location>
        <begin position="670"/>
        <end position="694"/>
    </location>
</feature>
<feature type="compositionally biased region" description="Polar residues" evidence="6">
    <location>
        <begin position="360"/>
        <end position="373"/>
    </location>
</feature>
<dbReference type="GO" id="GO:0005667">
    <property type="term" value="C:transcription regulator complex"/>
    <property type="evidence" value="ECO:0007669"/>
    <property type="project" value="TreeGrafter"/>
</dbReference>
<feature type="compositionally biased region" description="Low complexity" evidence="6">
    <location>
        <begin position="160"/>
        <end position="208"/>
    </location>
</feature>
<comment type="caution">
    <text evidence="8">The sequence shown here is derived from an EMBL/GenBank/DDBJ whole genome shotgun (WGS) entry which is preliminary data.</text>
</comment>
<dbReference type="GO" id="GO:0000785">
    <property type="term" value="C:chromatin"/>
    <property type="evidence" value="ECO:0007669"/>
    <property type="project" value="TreeGrafter"/>
</dbReference>
<dbReference type="GO" id="GO:0000981">
    <property type="term" value="F:DNA-binding transcription factor activity, RNA polymerase II-specific"/>
    <property type="evidence" value="ECO:0007669"/>
    <property type="project" value="UniProtKB-ARBA"/>
</dbReference>
<evidence type="ECO:0000313" key="8">
    <source>
        <dbReference type="EMBL" id="ORZ16650.1"/>
    </source>
</evidence>
<dbReference type="AlphaFoldDB" id="A0A1Y2GNG1"/>
<keyword evidence="1" id="KW-0479">Metal-binding</keyword>
<feature type="region of interest" description="Disordered" evidence="6">
    <location>
        <begin position="607"/>
        <end position="626"/>
    </location>
</feature>
<gene>
    <name evidence="8" type="ORF">BCR41DRAFT_370444</name>
</gene>
<evidence type="ECO:0000256" key="6">
    <source>
        <dbReference type="SAM" id="MobiDB-lite"/>
    </source>
</evidence>
<dbReference type="GO" id="GO:0000978">
    <property type="term" value="F:RNA polymerase II cis-regulatory region sequence-specific DNA binding"/>
    <property type="evidence" value="ECO:0007669"/>
    <property type="project" value="TreeGrafter"/>
</dbReference>
<dbReference type="PANTHER" id="PTHR14003:SF19">
    <property type="entry name" value="YY2 TRANSCRIPTION FACTOR"/>
    <property type="match status" value="1"/>
</dbReference>
<dbReference type="PROSITE" id="PS00028">
    <property type="entry name" value="ZINC_FINGER_C2H2_1"/>
    <property type="match status" value="2"/>
</dbReference>
<dbReference type="GO" id="GO:0031519">
    <property type="term" value="C:PcG protein complex"/>
    <property type="evidence" value="ECO:0007669"/>
    <property type="project" value="TreeGrafter"/>
</dbReference>
<feature type="region of interest" description="Disordered" evidence="6">
    <location>
        <begin position="78"/>
        <end position="244"/>
    </location>
</feature>
<feature type="domain" description="C2H2-type" evidence="7">
    <location>
        <begin position="251"/>
        <end position="280"/>
    </location>
</feature>
<keyword evidence="3 5" id="KW-0863">Zinc-finger</keyword>
<dbReference type="PANTHER" id="PTHR14003">
    <property type="entry name" value="TRANSCRIPTIONAL REPRESSOR PROTEIN YY"/>
    <property type="match status" value="1"/>
</dbReference>
<feature type="compositionally biased region" description="Polar residues" evidence="6">
    <location>
        <begin position="654"/>
        <end position="663"/>
    </location>
</feature>
<feature type="compositionally biased region" description="Polar residues" evidence="6">
    <location>
        <begin position="142"/>
        <end position="159"/>
    </location>
</feature>
<dbReference type="PROSITE" id="PS50157">
    <property type="entry name" value="ZINC_FINGER_C2H2_2"/>
    <property type="match status" value="2"/>
</dbReference>
<keyword evidence="2" id="KW-0677">Repeat</keyword>
<evidence type="ECO:0000313" key="9">
    <source>
        <dbReference type="Proteomes" id="UP000193648"/>
    </source>
</evidence>
<feature type="compositionally biased region" description="Low complexity" evidence="6">
    <location>
        <begin position="29"/>
        <end position="41"/>
    </location>
</feature>
<dbReference type="SUPFAM" id="SSF57667">
    <property type="entry name" value="beta-beta-alpha zinc fingers"/>
    <property type="match status" value="1"/>
</dbReference>
<keyword evidence="9" id="KW-1185">Reference proteome</keyword>
<name>A0A1Y2GNG1_9FUNG</name>
<feature type="region of interest" description="Disordered" evidence="6">
    <location>
        <begin position="555"/>
        <end position="591"/>
    </location>
</feature>
<dbReference type="InterPro" id="IPR013087">
    <property type="entry name" value="Znf_C2H2_type"/>
</dbReference>
<evidence type="ECO:0000256" key="2">
    <source>
        <dbReference type="ARBA" id="ARBA00022737"/>
    </source>
</evidence>
<feature type="region of interest" description="Disordered" evidence="6">
    <location>
        <begin position="640"/>
        <end position="717"/>
    </location>
</feature>
<feature type="compositionally biased region" description="Polar residues" evidence="6">
    <location>
        <begin position="78"/>
        <end position="106"/>
    </location>
</feature>
<dbReference type="STRING" id="64571.A0A1Y2GNG1"/>
<accession>A0A1Y2GNG1</accession>
<dbReference type="EMBL" id="MCFF01000017">
    <property type="protein sequence ID" value="ORZ16650.1"/>
    <property type="molecule type" value="Genomic_DNA"/>
</dbReference>
<dbReference type="OrthoDB" id="6365676at2759"/>
<proteinExistence type="predicted"/>
<sequence length="728" mass="80624">MPSTASLSTLPTSSYSHSFYDHTQPSARPSSQPHSSTFPSSQMDFSEADSALHQQSKRLAGLSITNATGAKVSILNDNSAEINTPSEQQPVPHSPFSPSLRSQETASRQRHTSNERPHPMQRFQSYPGHRQEETHDQDHSESSYTGRSSSLTNASTPIYSSGELTSSKSSSKPLAISSQRSRSLSSGSTLSPRISAASSSPSASVSSPTHPFFSRSYSEENQSDDSESNRKPSDPNSTNASGSPVAAKRKYMCSHPGCHKCFTTSGHLARHNRIHTGERNFPCLMPGCPSKFSRQDNMMQHYRTHISPKSRRCPIKKEILTVGVSGNSSQENLVHTGREHSPVIGYHGADYDQHHHVSKMNGSRQGSRQNSPPRFNPLDRNNGIEFNGRNHMDVNYNVGSGTVGLRHKKSGVIQAYQHHTPMPHFDVHAVSSMSQSQNEGHGQAAGHPIATSQGAMPSPLTPTMSATFVNHSQHQAAYTPAAPYPLATRHQDMHTSYNHSHDIDISKPALKYHRSDVLASPRSPMTQDVERMEGVTPSLEDRNRHYYHQAYYSQQPHPEQSYHQHHSNSSHAGHAQAAQPHDDYQHNSSAHAHERLTHENRYLSNRLNAAMPPSPQSTPHTPTKYRFDPIQDCLQQDRHQYREHRESHYEPQPRLTSQYQGTSMEDEDMSSTTRLSIMSSASSMTSTSSASSVSLPAKAHNADKQRNQETEEEMSGLAHLAQIVTTYG</sequence>
<dbReference type="FunFam" id="3.30.160.60:FF:000072">
    <property type="entry name" value="zinc finger protein 143 isoform X1"/>
    <property type="match status" value="1"/>
</dbReference>
<evidence type="ECO:0000256" key="4">
    <source>
        <dbReference type="ARBA" id="ARBA00022833"/>
    </source>
</evidence>
<feature type="compositionally biased region" description="Basic and acidic residues" evidence="6">
    <location>
        <begin position="700"/>
        <end position="709"/>
    </location>
</feature>
<evidence type="ECO:0000256" key="3">
    <source>
        <dbReference type="ARBA" id="ARBA00022771"/>
    </source>
</evidence>
<dbReference type="RefSeq" id="XP_021881585.1">
    <property type="nucleotide sequence ID" value="XM_022026534.1"/>
</dbReference>
<reference evidence="8 9" key="1">
    <citation type="submission" date="2016-07" db="EMBL/GenBank/DDBJ databases">
        <title>Pervasive Adenine N6-methylation of Active Genes in Fungi.</title>
        <authorList>
            <consortium name="DOE Joint Genome Institute"/>
            <person name="Mondo S.J."/>
            <person name="Dannebaum R.O."/>
            <person name="Kuo R.C."/>
            <person name="Labutti K."/>
            <person name="Haridas S."/>
            <person name="Kuo A."/>
            <person name="Salamov A."/>
            <person name="Ahrendt S.R."/>
            <person name="Lipzen A."/>
            <person name="Sullivan W."/>
            <person name="Andreopoulos W.B."/>
            <person name="Clum A."/>
            <person name="Lindquist E."/>
            <person name="Daum C."/>
            <person name="Ramamoorthy G.K."/>
            <person name="Gryganskyi A."/>
            <person name="Culley D."/>
            <person name="Magnuson J.K."/>
            <person name="James T.Y."/>
            <person name="O'Malley M.A."/>
            <person name="Stajich J.E."/>
            <person name="Spatafora J.W."/>
            <person name="Visel A."/>
            <person name="Grigoriev I.V."/>
        </authorList>
    </citation>
    <scope>NUCLEOTIDE SEQUENCE [LARGE SCALE GENOMIC DNA]</scope>
    <source>
        <strain evidence="8 9">NRRL 3116</strain>
    </source>
</reference>
<evidence type="ECO:0000259" key="7">
    <source>
        <dbReference type="PROSITE" id="PS50157"/>
    </source>
</evidence>
<dbReference type="GeneID" id="33568377"/>
<dbReference type="SMART" id="SM00355">
    <property type="entry name" value="ZnF_C2H2"/>
    <property type="match status" value="2"/>
</dbReference>
<feature type="compositionally biased region" description="Basic and acidic residues" evidence="6">
    <location>
        <begin position="640"/>
        <end position="651"/>
    </location>
</feature>
<protein>
    <recommendedName>
        <fullName evidence="7">C2H2-type domain-containing protein</fullName>
    </recommendedName>
</protein>
<feature type="compositionally biased region" description="Basic and acidic residues" evidence="6">
    <location>
        <begin position="580"/>
        <end position="591"/>
    </location>
</feature>
<organism evidence="8 9">
    <name type="scientific">Lobosporangium transversale</name>
    <dbReference type="NCBI Taxonomy" id="64571"/>
    <lineage>
        <taxon>Eukaryota</taxon>
        <taxon>Fungi</taxon>
        <taxon>Fungi incertae sedis</taxon>
        <taxon>Mucoromycota</taxon>
        <taxon>Mortierellomycotina</taxon>
        <taxon>Mortierellomycetes</taxon>
        <taxon>Mortierellales</taxon>
        <taxon>Mortierellaceae</taxon>
        <taxon>Lobosporangium</taxon>
    </lineage>
</organism>
<dbReference type="GO" id="GO:0008270">
    <property type="term" value="F:zinc ion binding"/>
    <property type="evidence" value="ECO:0007669"/>
    <property type="project" value="UniProtKB-KW"/>
</dbReference>
<dbReference type="InParanoid" id="A0A1Y2GNG1"/>
<feature type="region of interest" description="Disordered" evidence="6">
    <location>
        <begin position="1"/>
        <end position="53"/>
    </location>
</feature>
<feature type="domain" description="C2H2-type" evidence="7">
    <location>
        <begin position="281"/>
        <end position="310"/>
    </location>
</feature>
<keyword evidence="4" id="KW-0862">Zinc</keyword>
<evidence type="ECO:0000256" key="5">
    <source>
        <dbReference type="PROSITE-ProRule" id="PRU00042"/>
    </source>
</evidence>
<dbReference type="InterPro" id="IPR036236">
    <property type="entry name" value="Znf_C2H2_sf"/>
</dbReference>
<feature type="region of interest" description="Disordered" evidence="6">
    <location>
        <begin position="354"/>
        <end position="387"/>
    </location>
</feature>